<protein>
    <recommendedName>
        <fullName evidence="6">NGG1p interacting factor 3 protein, NIF3</fullName>
    </recommendedName>
</protein>
<evidence type="ECO:0000256" key="3">
    <source>
        <dbReference type="PIRSR" id="PIRSR602678-1"/>
    </source>
</evidence>
<feature type="binding site" evidence="3">
    <location>
        <position position="80"/>
    </location>
    <ligand>
        <name>a divalent metal cation</name>
        <dbReference type="ChEBI" id="CHEBI:60240"/>
        <label>1</label>
    </ligand>
</feature>
<dbReference type="Proteomes" id="UP000002315">
    <property type="component" value="Chromosome"/>
</dbReference>
<reference evidence="4 5" key="1">
    <citation type="journal article" date="2010" name="Stand. Genomic Sci.">
        <title>Complete genome sequence of Methanothermus fervidus type strain (V24S).</title>
        <authorList>
            <person name="Anderson I."/>
            <person name="Djao O.D."/>
            <person name="Misra M."/>
            <person name="Chertkov O."/>
            <person name="Nolan M."/>
            <person name="Lucas S."/>
            <person name="Lapidus A."/>
            <person name="Del Rio T.G."/>
            <person name="Tice H."/>
            <person name="Cheng J.F."/>
            <person name="Tapia R."/>
            <person name="Han C."/>
            <person name="Goodwin L."/>
            <person name="Pitluck S."/>
            <person name="Liolios K."/>
            <person name="Ivanova N."/>
            <person name="Mavromatis K."/>
            <person name="Mikhailova N."/>
            <person name="Pati A."/>
            <person name="Brambilla E."/>
            <person name="Chen A."/>
            <person name="Palaniappan K."/>
            <person name="Land M."/>
            <person name="Hauser L."/>
            <person name="Chang Y.J."/>
            <person name="Jeffries C.D."/>
            <person name="Sikorski J."/>
            <person name="Spring S."/>
            <person name="Rohde M."/>
            <person name="Eichinger K."/>
            <person name="Huber H."/>
            <person name="Wirth R."/>
            <person name="Goker M."/>
            <person name="Detter J.C."/>
            <person name="Woyke T."/>
            <person name="Bristow J."/>
            <person name="Eisen J.A."/>
            <person name="Markowitz V."/>
            <person name="Hugenholtz P."/>
            <person name="Klenk H.P."/>
            <person name="Kyrpides N.C."/>
        </authorList>
    </citation>
    <scope>NUCLEOTIDE SEQUENCE [LARGE SCALE GENOMIC DNA]</scope>
    <source>
        <strain evidence="5">ATCC 43054 / DSM 2088 / JCM 10308 / V24 S</strain>
    </source>
</reference>
<dbReference type="Gene3D" id="3.40.1390.30">
    <property type="entry name" value="NIF3 (NGG1p interacting factor 3)-like"/>
    <property type="match status" value="2"/>
</dbReference>
<dbReference type="PANTHER" id="PTHR13799">
    <property type="entry name" value="NGG1 INTERACTING FACTOR 3"/>
    <property type="match status" value="1"/>
</dbReference>
<dbReference type="InterPro" id="IPR002678">
    <property type="entry name" value="DUF34/NIF3"/>
</dbReference>
<dbReference type="PANTHER" id="PTHR13799:SF14">
    <property type="entry name" value="GTP CYCLOHYDROLASE 1 TYPE 2 HOMOLOG"/>
    <property type="match status" value="1"/>
</dbReference>
<organism evidence="4 5">
    <name type="scientific">Methanothermus fervidus (strain ATCC 43054 / DSM 2088 / JCM 10308 / V24 S)</name>
    <dbReference type="NCBI Taxonomy" id="523846"/>
    <lineage>
        <taxon>Archaea</taxon>
        <taxon>Methanobacteriati</taxon>
        <taxon>Methanobacteriota</taxon>
        <taxon>Methanomada group</taxon>
        <taxon>Methanobacteria</taxon>
        <taxon>Methanobacteriales</taxon>
        <taxon>Methanothermaceae</taxon>
        <taxon>Methanothermus</taxon>
    </lineage>
</organism>
<keyword evidence="2 3" id="KW-0479">Metal-binding</keyword>
<dbReference type="SUPFAM" id="SSF102705">
    <property type="entry name" value="NIF3 (NGG1p interacting factor 3)-like"/>
    <property type="match status" value="1"/>
</dbReference>
<evidence type="ECO:0000256" key="2">
    <source>
        <dbReference type="ARBA" id="ARBA00022723"/>
    </source>
</evidence>
<accession>E3GZ36</accession>
<gene>
    <name evidence="4" type="ordered locus">Mfer_0769</name>
</gene>
<evidence type="ECO:0000256" key="1">
    <source>
        <dbReference type="ARBA" id="ARBA00006964"/>
    </source>
</evidence>
<evidence type="ECO:0000313" key="5">
    <source>
        <dbReference type="Proteomes" id="UP000002315"/>
    </source>
</evidence>
<dbReference type="OrthoDB" id="85198at2157"/>
<dbReference type="EMBL" id="CP002278">
    <property type="protein sequence ID" value="ADP77568.1"/>
    <property type="molecule type" value="Genomic_DNA"/>
</dbReference>
<dbReference type="GO" id="GO:0005737">
    <property type="term" value="C:cytoplasm"/>
    <property type="evidence" value="ECO:0007669"/>
    <property type="project" value="TreeGrafter"/>
</dbReference>
<dbReference type="InterPro" id="IPR036069">
    <property type="entry name" value="DUF34/NIF3_sf"/>
</dbReference>
<dbReference type="NCBIfam" id="TIGR00486">
    <property type="entry name" value="YbgI_SA1388"/>
    <property type="match status" value="1"/>
</dbReference>
<proteinExistence type="inferred from homology"/>
<dbReference type="Pfam" id="PF01784">
    <property type="entry name" value="DUF34_NIF3"/>
    <property type="match status" value="1"/>
</dbReference>
<sequence length="233" mass="26210">MKAKELFKKIEEIVPKNLAVDGDKIGFIGKDLENLEVKKVLVSMDYVPTKKLNKYDLLILHHPPLSKPEIPAYVIHSNWDVVKGGACDALAETLNMEIKDVLDEDSGIGRLCKIKAVSLPEFIKLIKEKLSIDNVKVVNFDKNLIVEYVAIVSGFGLSNERLVKKAYEKNADVYLSGDLIYKTMVLAYHLNLTLIDATHYFTELPGLYKLAKIISNLGIEVDIADKPIKWDIL</sequence>
<dbReference type="GO" id="GO:0046872">
    <property type="term" value="F:metal ion binding"/>
    <property type="evidence" value="ECO:0007669"/>
    <property type="project" value="UniProtKB-KW"/>
</dbReference>
<evidence type="ECO:0008006" key="6">
    <source>
        <dbReference type="Google" id="ProtNLM"/>
    </source>
</evidence>
<feature type="binding site" evidence="3">
    <location>
        <position position="62"/>
    </location>
    <ligand>
        <name>a divalent metal cation</name>
        <dbReference type="ChEBI" id="CHEBI:60240"/>
        <label>1</label>
    </ligand>
</feature>
<evidence type="ECO:0000313" key="4">
    <source>
        <dbReference type="EMBL" id="ADP77568.1"/>
    </source>
</evidence>
<feature type="binding site" evidence="3">
    <location>
        <position position="199"/>
    </location>
    <ligand>
        <name>a divalent metal cation</name>
        <dbReference type="ChEBI" id="CHEBI:60240"/>
        <label>1</label>
    </ligand>
</feature>
<name>E3GZ36_METFV</name>
<dbReference type="KEGG" id="mfv:Mfer_0769"/>
<dbReference type="AlphaFoldDB" id="E3GZ36"/>
<feature type="binding site" evidence="3">
    <location>
        <position position="61"/>
    </location>
    <ligand>
        <name>a divalent metal cation</name>
        <dbReference type="ChEBI" id="CHEBI:60240"/>
        <label>1</label>
    </ligand>
</feature>
<comment type="similarity">
    <text evidence="1">Belongs to the GTP cyclohydrolase I type 2/NIF3 family.</text>
</comment>
<keyword evidence="5" id="KW-1185">Reference proteome</keyword>
<dbReference type="HOGENOM" id="CLU_037423_2_0_2"/>
<dbReference type="STRING" id="523846.Mfer_0769"/>
<feature type="binding site" evidence="3">
    <location>
        <position position="203"/>
    </location>
    <ligand>
        <name>a divalent metal cation</name>
        <dbReference type="ChEBI" id="CHEBI:60240"/>
        <label>1</label>
    </ligand>
</feature>